<dbReference type="Gene3D" id="1.20.140.40">
    <property type="entry name" value="Invertase/pectin methylesterase inhibitor family protein"/>
    <property type="match status" value="1"/>
</dbReference>
<dbReference type="SMART" id="SM00856">
    <property type="entry name" value="PMEI"/>
    <property type="match status" value="1"/>
</dbReference>
<dbReference type="InterPro" id="IPR033131">
    <property type="entry name" value="Pectinesterase_Asp_AS"/>
</dbReference>
<evidence type="ECO:0000313" key="11">
    <source>
        <dbReference type="Proteomes" id="UP001558713"/>
    </source>
</evidence>
<comment type="catalytic activity">
    <reaction evidence="7">
        <text>[(1-&gt;4)-alpha-D-galacturonosyl methyl ester](n) + n H2O = [(1-&gt;4)-alpha-D-galacturonosyl](n) + n methanol + n H(+)</text>
        <dbReference type="Rhea" id="RHEA:22380"/>
        <dbReference type="Rhea" id="RHEA-COMP:14570"/>
        <dbReference type="Rhea" id="RHEA-COMP:14573"/>
        <dbReference type="ChEBI" id="CHEBI:15377"/>
        <dbReference type="ChEBI" id="CHEBI:15378"/>
        <dbReference type="ChEBI" id="CHEBI:17790"/>
        <dbReference type="ChEBI" id="CHEBI:140522"/>
        <dbReference type="ChEBI" id="CHEBI:140523"/>
        <dbReference type="EC" id="3.1.1.11"/>
    </reaction>
</comment>
<dbReference type="EC" id="3.1.1.11" evidence="7"/>
<feature type="signal peptide" evidence="7">
    <location>
        <begin position="1"/>
        <end position="23"/>
    </location>
</feature>
<feature type="chain" id="PRO_5044534863" description="Pectinesterase" evidence="7">
    <location>
        <begin position="24"/>
        <end position="519"/>
    </location>
</feature>
<evidence type="ECO:0000256" key="8">
    <source>
        <dbReference type="SAM" id="MobiDB-lite"/>
    </source>
</evidence>
<dbReference type="Proteomes" id="UP001558713">
    <property type="component" value="Unassembled WGS sequence"/>
</dbReference>
<dbReference type="GO" id="GO:0045490">
    <property type="term" value="P:pectin catabolic process"/>
    <property type="evidence" value="ECO:0007669"/>
    <property type="project" value="UniProtKB-UniRule"/>
</dbReference>
<dbReference type="GO" id="GO:0042545">
    <property type="term" value="P:cell wall modification"/>
    <property type="evidence" value="ECO:0007669"/>
    <property type="project" value="UniProtKB-UniRule"/>
</dbReference>
<dbReference type="EMBL" id="JBANAX010000187">
    <property type="protein sequence ID" value="KAL1219221.1"/>
    <property type="molecule type" value="Genomic_DNA"/>
</dbReference>
<evidence type="ECO:0000256" key="7">
    <source>
        <dbReference type="RuleBase" id="RU000589"/>
    </source>
</evidence>
<dbReference type="PANTHER" id="PTHR31707">
    <property type="entry name" value="PECTINESTERASE"/>
    <property type="match status" value="1"/>
</dbReference>
<dbReference type="SUPFAM" id="SSF101148">
    <property type="entry name" value="Plant invertase/pectin methylesterase inhibitor"/>
    <property type="match status" value="1"/>
</dbReference>
<dbReference type="InterPro" id="IPR012334">
    <property type="entry name" value="Pectin_lyas_fold"/>
</dbReference>
<comment type="caution">
    <text evidence="10">The sequence shown here is derived from an EMBL/GenBank/DDBJ whole genome shotgun (WGS) entry which is preliminary data.</text>
</comment>
<keyword evidence="5 7" id="KW-0063">Aspartyl esterase</keyword>
<evidence type="ECO:0000256" key="6">
    <source>
        <dbReference type="PROSITE-ProRule" id="PRU10040"/>
    </source>
</evidence>
<proteinExistence type="inferred from homology"/>
<reference evidence="10 11" key="1">
    <citation type="submission" date="2024-04" db="EMBL/GenBank/DDBJ databases">
        <title>Genome assembly C_amara_ONT_v2.</title>
        <authorList>
            <person name="Yant L."/>
            <person name="Moore C."/>
            <person name="Slenker M."/>
        </authorList>
    </citation>
    <scope>NUCLEOTIDE SEQUENCE [LARGE SCALE GENOMIC DNA]</scope>
    <source>
        <tissue evidence="10">Leaf</tissue>
    </source>
</reference>
<gene>
    <name evidence="10" type="ORF">V5N11_000601</name>
</gene>
<keyword evidence="11" id="KW-1185">Reference proteome</keyword>
<dbReference type="AlphaFoldDB" id="A0ABD1BPT3"/>
<name>A0ABD1BPT3_CARAN</name>
<feature type="region of interest" description="Disordered" evidence="8">
    <location>
        <begin position="148"/>
        <end position="179"/>
    </location>
</feature>
<evidence type="ECO:0000259" key="9">
    <source>
        <dbReference type="SMART" id="SM00856"/>
    </source>
</evidence>
<dbReference type="GO" id="GO:0030599">
    <property type="term" value="F:pectinesterase activity"/>
    <property type="evidence" value="ECO:0007669"/>
    <property type="project" value="UniProtKB-UniRule"/>
</dbReference>
<evidence type="ECO:0000313" key="10">
    <source>
        <dbReference type="EMBL" id="KAL1219221.1"/>
    </source>
</evidence>
<comment type="similarity">
    <text evidence="2">In the N-terminal section; belongs to the PMEI family.</text>
</comment>
<keyword evidence="4 7" id="KW-0378">Hydrolase</keyword>
<comment type="similarity">
    <text evidence="3">In the C-terminal section; belongs to the pectinesterase family.</text>
</comment>
<dbReference type="Pfam" id="PF04043">
    <property type="entry name" value="PMEI"/>
    <property type="match status" value="1"/>
</dbReference>
<organism evidence="10 11">
    <name type="scientific">Cardamine amara subsp. amara</name>
    <dbReference type="NCBI Taxonomy" id="228776"/>
    <lineage>
        <taxon>Eukaryota</taxon>
        <taxon>Viridiplantae</taxon>
        <taxon>Streptophyta</taxon>
        <taxon>Embryophyta</taxon>
        <taxon>Tracheophyta</taxon>
        <taxon>Spermatophyta</taxon>
        <taxon>Magnoliopsida</taxon>
        <taxon>eudicotyledons</taxon>
        <taxon>Gunneridae</taxon>
        <taxon>Pentapetalae</taxon>
        <taxon>rosids</taxon>
        <taxon>malvids</taxon>
        <taxon>Brassicales</taxon>
        <taxon>Brassicaceae</taxon>
        <taxon>Cardamineae</taxon>
        <taxon>Cardamine</taxon>
    </lineage>
</organism>
<dbReference type="FunFam" id="2.160.20.10:FF:000001">
    <property type="entry name" value="Pectinesterase"/>
    <property type="match status" value="1"/>
</dbReference>
<keyword evidence="7" id="KW-0732">Signal</keyword>
<evidence type="ECO:0000256" key="3">
    <source>
        <dbReference type="ARBA" id="ARBA00007786"/>
    </source>
</evidence>
<dbReference type="InterPro" id="IPR011050">
    <property type="entry name" value="Pectin_lyase_fold/virulence"/>
</dbReference>
<evidence type="ECO:0000256" key="1">
    <source>
        <dbReference type="ARBA" id="ARBA00005184"/>
    </source>
</evidence>
<protein>
    <recommendedName>
        <fullName evidence="7">Pectinesterase</fullName>
        <ecNumber evidence="7">3.1.1.11</ecNumber>
    </recommendedName>
</protein>
<feature type="active site" evidence="6">
    <location>
        <position position="357"/>
    </location>
</feature>
<comment type="pathway">
    <text evidence="1 7">Glycan metabolism; pectin degradation; 2-dehydro-3-deoxy-D-gluconate from pectin: step 1/5.</text>
</comment>
<dbReference type="Gene3D" id="2.160.20.10">
    <property type="entry name" value="Single-stranded right-handed beta-helix, Pectin lyase-like"/>
    <property type="match status" value="1"/>
</dbReference>
<evidence type="ECO:0000256" key="5">
    <source>
        <dbReference type="ARBA" id="ARBA00023085"/>
    </source>
</evidence>
<dbReference type="InterPro" id="IPR006501">
    <property type="entry name" value="Pectinesterase_inhib_dom"/>
</dbReference>
<dbReference type="InterPro" id="IPR035513">
    <property type="entry name" value="Invertase/methylesterase_inhib"/>
</dbReference>
<evidence type="ECO:0000256" key="2">
    <source>
        <dbReference type="ARBA" id="ARBA00006027"/>
    </source>
</evidence>
<evidence type="ECO:0000256" key="4">
    <source>
        <dbReference type="ARBA" id="ARBA00022801"/>
    </source>
</evidence>
<dbReference type="InterPro" id="IPR000070">
    <property type="entry name" value="Pectinesterase_cat"/>
</dbReference>
<accession>A0ABD1BPT3</accession>
<feature type="domain" description="Pectinesterase inhibitor" evidence="9">
    <location>
        <begin position="17"/>
        <end position="141"/>
    </location>
</feature>
<sequence>MYTFVKVTGFFTILLFLAAPAIAAASNKAEVDVLETARAAVVEARARFGSIAVVEAKNEVASGYYNMGLSDCEKLYDESEARLSKLIVAHENFTVEDVRTWLSGALANHHTCLDGLVHLRQDHTPMAHSNVTFVLREALALYKKPRAHMKKSLHGPARQNHGPMRPKHGPSRPNHGPIRPIHVPSGPNQSGGMLVSWNPTKSSADFVVAKDGSATHRSINEALAAVSRMGKSRSNRAIIYIKAGVYNEQIEIDRKIKNIMLVGDGMDRTIITNNRNVPDGSTTYGSATFGVSGDGFWARDMTFENTAGPHKHQAVALRVSSDLSLFYRCSFKGYQDTLFTHSLRQFYRDCHIYGTIDFIFGDAAAVFQNCDIFLRRPMDKQGNMITAQGREDPRENTGISIQHSRVRPAPEFESVKGQFKSYLGRPWKKYSRTVFLKTDIDELIDPRGWREWSGGFALSTLYYGEFMNTGGGAGTSRRVSWPGFHILHGEEESSPFTVSQFIQGDSWIPITGVPFSAGV</sequence>
<dbReference type="Pfam" id="PF01095">
    <property type="entry name" value="Pectinesterase"/>
    <property type="match status" value="1"/>
</dbReference>
<dbReference type="SUPFAM" id="SSF51126">
    <property type="entry name" value="Pectin lyase-like"/>
    <property type="match status" value="1"/>
</dbReference>
<dbReference type="CDD" id="cd15799">
    <property type="entry name" value="PMEI-like_4"/>
    <property type="match status" value="1"/>
</dbReference>
<dbReference type="PROSITE" id="PS00503">
    <property type="entry name" value="PECTINESTERASE_2"/>
    <property type="match status" value="1"/>
</dbReference>